<keyword evidence="4" id="KW-1185">Reference proteome</keyword>
<name>A0ABZ2Y9T4_9BACT</name>
<feature type="transmembrane region" description="Helical" evidence="2">
    <location>
        <begin position="12"/>
        <end position="36"/>
    </location>
</feature>
<dbReference type="RefSeq" id="WP_369017740.1">
    <property type="nucleotide sequence ID" value="NZ_CP121689.1"/>
</dbReference>
<gene>
    <name evidence="3" type="primary">amaP</name>
    <name evidence="3" type="ORF">QBE54_08325</name>
</gene>
<feature type="compositionally biased region" description="Basic and acidic residues" evidence="1">
    <location>
        <begin position="184"/>
        <end position="201"/>
    </location>
</feature>
<evidence type="ECO:0000256" key="2">
    <source>
        <dbReference type="SAM" id="Phobius"/>
    </source>
</evidence>
<feature type="region of interest" description="Disordered" evidence="1">
    <location>
        <begin position="182"/>
        <end position="201"/>
    </location>
</feature>
<reference evidence="3 4" key="1">
    <citation type="submission" date="2023-03" db="EMBL/GenBank/DDBJ databases">
        <title>Novel Species.</title>
        <authorList>
            <person name="Ma S."/>
        </authorList>
    </citation>
    <scope>NUCLEOTIDE SEQUENCE [LARGE SCALE GENOMIC DNA]</scope>
    <source>
        <strain evidence="3 4">B11</strain>
    </source>
</reference>
<dbReference type="Proteomes" id="UP001461341">
    <property type="component" value="Chromosome"/>
</dbReference>
<proteinExistence type="predicted"/>
<protein>
    <submittedName>
        <fullName evidence="3">Alkaline shock response membrane anchor protein AmaP</fullName>
    </submittedName>
</protein>
<accession>A0ABZ2Y9T4</accession>
<dbReference type="NCBIfam" id="NF033218">
    <property type="entry name" value="anchor_AmaP"/>
    <property type="match status" value="1"/>
</dbReference>
<keyword evidence="2" id="KW-0812">Transmembrane</keyword>
<feature type="transmembrane region" description="Helical" evidence="2">
    <location>
        <begin position="56"/>
        <end position="77"/>
    </location>
</feature>
<evidence type="ECO:0000313" key="4">
    <source>
        <dbReference type="Proteomes" id="UP001461341"/>
    </source>
</evidence>
<keyword evidence="2" id="KW-0472">Membrane</keyword>
<dbReference type="EMBL" id="CP121689">
    <property type="protein sequence ID" value="WZL75592.1"/>
    <property type="molecule type" value="Genomic_DNA"/>
</dbReference>
<keyword evidence="2" id="KW-1133">Transmembrane helix</keyword>
<organism evidence="3 4">
    <name type="scientific">Thermatribacter velox</name>
    <dbReference type="NCBI Taxonomy" id="3039681"/>
    <lineage>
        <taxon>Bacteria</taxon>
        <taxon>Pseudomonadati</taxon>
        <taxon>Atribacterota</taxon>
        <taxon>Atribacteria</taxon>
        <taxon>Atribacterales</taxon>
        <taxon>Thermatribacteraceae</taxon>
        <taxon>Thermatribacter</taxon>
    </lineage>
</organism>
<evidence type="ECO:0000313" key="3">
    <source>
        <dbReference type="EMBL" id="WZL75592.1"/>
    </source>
</evidence>
<sequence>MRPFWGKFFTFLIGVILVFLGVELLLLILGVVPLLSIQRAITAVYFFFTGGLFKQFLGVLLSALFLIAACFVFRLLLLRRKEEHLVFDTGEGKIRISFASIRALTREALKDIPSIVSIDPQVESAAQGPSVVVKLLVKPDTVIPELSSLVQNRIKERIERQTGIVLHDVRLFVDLAPSEEVEAVQEREKGSPPEIEKEYHQ</sequence>
<evidence type="ECO:0000256" key="1">
    <source>
        <dbReference type="SAM" id="MobiDB-lite"/>
    </source>
</evidence>